<feature type="domain" description="Metallo-beta-lactamase" evidence="1">
    <location>
        <begin position="35"/>
        <end position="114"/>
    </location>
</feature>
<dbReference type="InterPro" id="IPR036866">
    <property type="entry name" value="RibonucZ/Hydroxyglut_hydro"/>
</dbReference>
<name>A0A382XTL8_9ZZZZ</name>
<protein>
    <recommendedName>
        <fullName evidence="1">Metallo-beta-lactamase domain-containing protein</fullName>
    </recommendedName>
</protein>
<gene>
    <name evidence="2" type="ORF">METZ01_LOCUS427063</name>
</gene>
<dbReference type="EMBL" id="UINC01170256">
    <property type="protein sequence ID" value="SVD74209.1"/>
    <property type="molecule type" value="Genomic_DNA"/>
</dbReference>
<dbReference type="CDD" id="cd16279">
    <property type="entry name" value="metallo-hydrolase-like_MBL-fold"/>
    <property type="match status" value="1"/>
</dbReference>
<dbReference type="AlphaFoldDB" id="A0A382XTL8"/>
<reference evidence="2" key="1">
    <citation type="submission" date="2018-05" db="EMBL/GenBank/DDBJ databases">
        <authorList>
            <person name="Lanie J.A."/>
            <person name="Ng W.-L."/>
            <person name="Kazmierczak K.M."/>
            <person name="Andrzejewski T.M."/>
            <person name="Davidsen T.M."/>
            <person name="Wayne K.J."/>
            <person name="Tettelin H."/>
            <person name="Glass J.I."/>
            <person name="Rusch D."/>
            <person name="Podicherti R."/>
            <person name="Tsui H.-C.T."/>
            <person name="Winkler M.E."/>
        </authorList>
    </citation>
    <scope>NUCLEOTIDE SEQUENCE</scope>
</reference>
<dbReference type="Pfam" id="PF12706">
    <property type="entry name" value="Lactamase_B_2"/>
    <property type="match status" value="1"/>
</dbReference>
<organism evidence="2">
    <name type="scientific">marine metagenome</name>
    <dbReference type="NCBI Taxonomy" id="408172"/>
    <lineage>
        <taxon>unclassified sequences</taxon>
        <taxon>metagenomes</taxon>
        <taxon>ecological metagenomes</taxon>
    </lineage>
</organism>
<dbReference type="PANTHER" id="PTHR42663">
    <property type="entry name" value="HYDROLASE C777.06C-RELATED-RELATED"/>
    <property type="match status" value="1"/>
</dbReference>
<sequence length="133" mass="15523">MGVPRADGNWGKCDPKEKKNYRTRCSALIKSKVKNILIDTSPDLRHQLIKNNITNIDLVIYSHKHGDQVHGINDLRIFSLKNSKKIPIFADYETKKYLYNNFNYCFNDTPSYKAILKLNLLKKNFKFSSKKNI</sequence>
<evidence type="ECO:0000313" key="2">
    <source>
        <dbReference type="EMBL" id="SVD74209.1"/>
    </source>
</evidence>
<feature type="non-terminal residue" evidence="2">
    <location>
        <position position="133"/>
    </location>
</feature>
<dbReference type="InterPro" id="IPR001279">
    <property type="entry name" value="Metallo-B-lactamas"/>
</dbReference>
<dbReference type="SUPFAM" id="SSF56281">
    <property type="entry name" value="Metallo-hydrolase/oxidoreductase"/>
    <property type="match status" value="1"/>
</dbReference>
<proteinExistence type="predicted"/>
<dbReference type="Gene3D" id="3.60.15.10">
    <property type="entry name" value="Ribonuclease Z/Hydroxyacylglutathione hydrolase-like"/>
    <property type="match status" value="1"/>
</dbReference>
<dbReference type="PANTHER" id="PTHR42663:SF6">
    <property type="entry name" value="HYDROLASE C777.06C-RELATED"/>
    <property type="match status" value="1"/>
</dbReference>
<accession>A0A382XTL8</accession>
<evidence type="ECO:0000259" key="1">
    <source>
        <dbReference type="Pfam" id="PF12706"/>
    </source>
</evidence>